<evidence type="ECO:0000256" key="3">
    <source>
        <dbReference type="ARBA" id="ARBA00006263"/>
    </source>
</evidence>
<dbReference type="OrthoDB" id="9811967at2"/>
<dbReference type="UniPathway" id="UPA00148"/>
<protein>
    <recommendedName>
        <fullName evidence="9">Cobalamin biosynthesis protein CobD</fullName>
    </recommendedName>
</protein>
<dbReference type="Proteomes" id="UP000199337">
    <property type="component" value="Unassembled WGS sequence"/>
</dbReference>
<evidence type="ECO:0000256" key="2">
    <source>
        <dbReference type="ARBA" id="ARBA00004953"/>
    </source>
</evidence>
<dbReference type="RefSeq" id="WP_092470778.1">
    <property type="nucleotide sequence ID" value="NZ_FOOX01000005.1"/>
</dbReference>
<reference evidence="11" key="1">
    <citation type="submission" date="2016-10" db="EMBL/GenBank/DDBJ databases">
        <authorList>
            <person name="Varghese N."/>
            <person name="Submissions S."/>
        </authorList>
    </citation>
    <scope>NUCLEOTIDE SEQUENCE [LARGE SCALE GENOMIC DNA]</scope>
    <source>
        <strain evidence="11">DSM 17038</strain>
    </source>
</reference>
<proteinExistence type="inferred from homology"/>
<dbReference type="GO" id="GO:0015420">
    <property type="term" value="F:ABC-type vitamin B12 transporter activity"/>
    <property type="evidence" value="ECO:0007669"/>
    <property type="project" value="UniProtKB-UniRule"/>
</dbReference>
<gene>
    <name evidence="9" type="primary">cobD</name>
    <name evidence="10" type="ORF">SAMN05660649_01785</name>
</gene>
<dbReference type="EMBL" id="FOOX01000005">
    <property type="protein sequence ID" value="SFG48210.1"/>
    <property type="molecule type" value="Genomic_DNA"/>
</dbReference>
<feature type="transmembrane region" description="Helical" evidence="9">
    <location>
        <begin position="154"/>
        <end position="176"/>
    </location>
</feature>
<dbReference type="GO" id="GO:0048472">
    <property type="term" value="F:threonine-phosphate decarboxylase activity"/>
    <property type="evidence" value="ECO:0007669"/>
    <property type="project" value="InterPro"/>
</dbReference>
<evidence type="ECO:0000313" key="10">
    <source>
        <dbReference type="EMBL" id="SFG48210.1"/>
    </source>
</evidence>
<feature type="transmembrane region" description="Helical" evidence="9">
    <location>
        <begin position="54"/>
        <end position="77"/>
    </location>
</feature>
<evidence type="ECO:0000256" key="5">
    <source>
        <dbReference type="ARBA" id="ARBA00022573"/>
    </source>
</evidence>
<dbReference type="InterPro" id="IPR004485">
    <property type="entry name" value="Cobalamin_biosynth_CobD/CbiB"/>
</dbReference>
<keyword evidence="8 9" id="KW-0472">Membrane</keyword>
<name>A0A1I2S631_9FIRM</name>
<dbReference type="AlphaFoldDB" id="A0A1I2S631"/>
<keyword evidence="4 9" id="KW-1003">Cell membrane</keyword>
<dbReference type="Pfam" id="PF03186">
    <property type="entry name" value="CobD_Cbib"/>
    <property type="match status" value="1"/>
</dbReference>
<feature type="transmembrane region" description="Helical" evidence="9">
    <location>
        <begin position="298"/>
        <end position="317"/>
    </location>
</feature>
<dbReference type="GO" id="GO:0009236">
    <property type="term" value="P:cobalamin biosynthetic process"/>
    <property type="evidence" value="ECO:0007669"/>
    <property type="project" value="UniProtKB-UniRule"/>
</dbReference>
<comment type="subcellular location">
    <subcellularLocation>
        <location evidence="1 9">Cell membrane</location>
        <topology evidence="1 9">Multi-pass membrane protein</topology>
    </subcellularLocation>
</comment>
<evidence type="ECO:0000256" key="7">
    <source>
        <dbReference type="ARBA" id="ARBA00022989"/>
    </source>
</evidence>
<feature type="transmembrane region" description="Helical" evidence="9">
    <location>
        <begin position="83"/>
        <end position="104"/>
    </location>
</feature>
<dbReference type="STRING" id="341036.SAMN05660649_01785"/>
<evidence type="ECO:0000256" key="9">
    <source>
        <dbReference type="HAMAP-Rule" id="MF_00024"/>
    </source>
</evidence>
<dbReference type="NCBIfam" id="TIGR00380">
    <property type="entry name" value="cobal_cbiB"/>
    <property type="match status" value="1"/>
</dbReference>
<dbReference type="HAMAP" id="MF_00024">
    <property type="entry name" value="CobD_CbiB"/>
    <property type="match status" value="1"/>
</dbReference>
<dbReference type="GO" id="GO:0005886">
    <property type="term" value="C:plasma membrane"/>
    <property type="evidence" value="ECO:0007669"/>
    <property type="project" value="UniProtKB-SubCell"/>
</dbReference>
<evidence type="ECO:0000256" key="6">
    <source>
        <dbReference type="ARBA" id="ARBA00022692"/>
    </source>
</evidence>
<keyword evidence="7 9" id="KW-1133">Transmembrane helix</keyword>
<comment type="pathway">
    <text evidence="2 9">Cofactor biosynthesis; adenosylcobalamin biosynthesis.</text>
</comment>
<keyword evidence="11" id="KW-1185">Reference proteome</keyword>
<keyword evidence="5 9" id="KW-0169">Cobalamin biosynthesis</keyword>
<comment type="similarity">
    <text evidence="3 9">Belongs to the CobD/CbiB family.</text>
</comment>
<accession>A0A1I2S631</accession>
<dbReference type="PANTHER" id="PTHR34308">
    <property type="entry name" value="COBALAMIN BIOSYNTHESIS PROTEIN CBIB"/>
    <property type="match status" value="1"/>
</dbReference>
<evidence type="ECO:0000256" key="8">
    <source>
        <dbReference type="ARBA" id="ARBA00023136"/>
    </source>
</evidence>
<evidence type="ECO:0000256" key="1">
    <source>
        <dbReference type="ARBA" id="ARBA00004651"/>
    </source>
</evidence>
<keyword evidence="6 9" id="KW-0812">Transmembrane</keyword>
<organism evidence="10 11">
    <name type="scientific">Desulfotruncus arcticus DSM 17038</name>
    <dbReference type="NCBI Taxonomy" id="1121424"/>
    <lineage>
        <taxon>Bacteria</taxon>
        <taxon>Bacillati</taxon>
        <taxon>Bacillota</taxon>
        <taxon>Clostridia</taxon>
        <taxon>Eubacteriales</taxon>
        <taxon>Desulfallaceae</taxon>
        <taxon>Desulfotruncus</taxon>
    </lineage>
</organism>
<feature type="transmembrane region" description="Helical" evidence="9">
    <location>
        <begin position="206"/>
        <end position="225"/>
    </location>
</feature>
<evidence type="ECO:0000313" key="11">
    <source>
        <dbReference type="Proteomes" id="UP000199337"/>
    </source>
</evidence>
<comment type="function">
    <text evidence="9">Converts cobyric acid to cobinamide by the addition of aminopropanol on the F carboxylic group.</text>
</comment>
<evidence type="ECO:0000256" key="4">
    <source>
        <dbReference type="ARBA" id="ARBA00022475"/>
    </source>
</evidence>
<dbReference type="PANTHER" id="PTHR34308:SF1">
    <property type="entry name" value="COBALAMIN BIOSYNTHESIS PROTEIN CBIB"/>
    <property type="match status" value="1"/>
</dbReference>
<sequence length="319" mass="34221">MDIIVIQVLLGYVLDLAIGDPSMIPHPVVIIGNWIARLEKLFRKRVFSPTGLRIAGMAVAILITAGSYIVASLILIAALKVSFFIYMLIASWLISTTIATRGLAGAAKEIKAILVSGNLGLARVKVSWIVGRDTSEMESGDVTRATVETVAENLVDAVVAPIFYAIIGGPALAMAYRAVNTLDSMLGYKNEKYIDFGWASARLDDIAGYLPARLAGIALLIAAWITNRDNRAALAAWRRDAKMHPSPNSGVPESVMAGALGIRLGGRNSYGGVVSFRHYMGDSCEALRPDHIARAIEMLYAGSLISVMCCCVVRLLVTV</sequence>